<keyword evidence="4" id="KW-0378">Hydrolase</keyword>
<dbReference type="PANTHER" id="PTHR30237:SF2">
    <property type="entry name" value="MUREIN TETRAPEPTIDE CARBOXYPEPTIDASE"/>
    <property type="match status" value="1"/>
</dbReference>
<evidence type="ECO:0000256" key="2">
    <source>
        <dbReference type="ARBA" id="ARBA00022645"/>
    </source>
</evidence>
<dbReference type="CDD" id="cd07025">
    <property type="entry name" value="Peptidase_S66"/>
    <property type="match status" value="1"/>
</dbReference>
<evidence type="ECO:0000256" key="4">
    <source>
        <dbReference type="ARBA" id="ARBA00022801"/>
    </source>
</evidence>
<keyword evidence="3" id="KW-0645">Protease</keyword>
<protein>
    <submittedName>
        <fullName evidence="8">LD-carboxypeptidase</fullName>
    </submittedName>
</protein>
<sequence>MRFTRPAALARGDLIAVAAPASAFDRSDFDQGLAWLAERYRIRSVDPSIYEKRGYLAGNDARRRDELAAAMRDPEVKAILMARGGYGSTRIVDQLPWDAFRAKPKWIVGFSDITTFHVEATRLRIASLHASHVNAVGRMPEAAREEFQRALEGRAPPLHFPSLQPIVAGDAAGVLVGGNIALLEAMASAGRLDLPAGCILAMEDTNEAPYRLDRMLTSLRLGGYFAKASAIVLGEFTECPTGSDGVTAMDAMVSCLDALGIPVYSGAPFGHGEVNTALEFGIEVALRGGQLGQV</sequence>
<reference evidence="8" key="1">
    <citation type="submission" date="2021-12" db="EMBL/GenBank/DDBJ databases">
        <title>Discovery of the Pendulisporaceae a myxobacterial family with distinct sporulation behavior and unique specialized metabolism.</title>
        <authorList>
            <person name="Garcia R."/>
            <person name="Popoff A."/>
            <person name="Bader C.D."/>
            <person name="Loehr J."/>
            <person name="Walesch S."/>
            <person name="Walt C."/>
            <person name="Boldt J."/>
            <person name="Bunk B."/>
            <person name="Haeckl F.J.F.P.J."/>
            <person name="Gunesch A.P."/>
            <person name="Birkelbach J."/>
            <person name="Nuebel U."/>
            <person name="Pietschmann T."/>
            <person name="Bach T."/>
            <person name="Mueller R."/>
        </authorList>
    </citation>
    <scope>NUCLEOTIDE SEQUENCE</scope>
    <source>
        <strain evidence="8">MSr11367</strain>
    </source>
</reference>
<evidence type="ECO:0000256" key="1">
    <source>
        <dbReference type="ARBA" id="ARBA00010233"/>
    </source>
</evidence>
<dbReference type="Proteomes" id="UP001374803">
    <property type="component" value="Chromosome"/>
</dbReference>
<organism evidence="8 9">
    <name type="scientific">Pendulispora rubella</name>
    <dbReference type="NCBI Taxonomy" id="2741070"/>
    <lineage>
        <taxon>Bacteria</taxon>
        <taxon>Pseudomonadati</taxon>
        <taxon>Myxococcota</taxon>
        <taxon>Myxococcia</taxon>
        <taxon>Myxococcales</taxon>
        <taxon>Sorangiineae</taxon>
        <taxon>Pendulisporaceae</taxon>
        <taxon>Pendulispora</taxon>
    </lineage>
</organism>
<keyword evidence="5" id="KW-0720">Serine protease</keyword>
<evidence type="ECO:0000256" key="3">
    <source>
        <dbReference type="ARBA" id="ARBA00022670"/>
    </source>
</evidence>
<comment type="similarity">
    <text evidence="1">Belongs to the peptidase S66 family.</text>
</comment>
<proteinExistence type="inferred from homology"/>
<dbReference type="RefSeq" id="WP_394839696.1">
    <property type="nucleotide sequence ID" value="NZ_CP089929.1"/>
</dbReference>
<dbReference type="SUPFAM" id="SSF52317">
    <property type="entry name" value="Class I glutamine amidotransferase-like"/>
    <property type="match status" value="1"/>
</dbReference>
<feature type="domain" description="LD-carboxypeptidase N-terminal" evidence="6">
    <location>
        <begin position="15"/>
        <end position="129"/>
    </location>
</feature>
<keyword evidence="2" id="KW-0121">Carboxypeptidase</keyword>
<evidence type="ECO:0000313" key="8">
    <source>
        <dbReference type="EMBL" id="WXB10020.1"/>
    </source>
</evidence>
<keyword evidence="9" id="KW-1185">Reference proteome</keyword>
<evidence type="ECO:0000259" key="6">
    <source>
        <dbReference type="Pfam" id="PF02016"/>
    </source>
</evidence>
<dbReference type="Gene3D" id="3.50.30.60">
    <property type="entry name" value="LD-carboxypeptidase A C-terminal domain-like"/>
    <property type="match status" value="1"/>
</dbReference>
<dbReference type="EMBL" id="CP089983">
    <property type="protein sequence ID" value="WXB10020.1"/>
    <property type="molecule type" value="Genomic_DNA"/>
</dbReference>
<feature type="domain" description="LD-carboxypeptidase C-terminal" evidence="7">
    <location>
        <begin position="173"/>
        <end position="286"/>
    </location>
</feature>
<accession>A0ABZ2LLJ2</accession>
<evidence type="ECO:0000256" key="5">
    <source>
        <dbReference type="ARBA" id="ARBA00022825"/>
    </source>
</evidence>
<dbReference type="PANTHER" id="PTHR30237">
    <property type="entry name" value="MURAMOYLTETRAPEPTIDE CARBOXYPEPTIDASE"/>
    <property type="match status" value="1"/>
</dbReference>
<dbReference type="PIRSF" id="PIRSF028757">
    <property type="entry name" value="LD-carboxypeptidase"/>
    <property type="match status" value="1"/>
</dbReference>
<name>A0ABZ2LLJ2_9BACT</name>
<dbReference type="Pfam" id="PF02016">
    <property type="entry name" value="Peptidase_S66"/>
    <property type="match status" value="1"/>
</dbReference>
<dbReference type="InterPro" id="IPR040921">
    <property type="entry name" value="Peptidase_S66C"/>
</dbReference>
<dbReference type="InterPro" id="IPR040449">
    <property type="entry name" value="Peptidase_S66_N"/>
</dbReference>
<dbReference type="InterPro" id="IPR003507">
    <property type="entry name" value="S66_fam"/>
</dbReference>
<dbReference type="InterPro" id="IPR027478">
    <property type="entry name" value="LdcA_N"/>
</dbReference>
<dbReference type="Gene3D" id="3.40.50.10740">
    <property type="entry name" value="Class I glutamine amidotransferase-like"/>
    <property type="match status" value="1"/>
</dbReference>
<dbReference type="InterPro" id="IPR029062">
    <property type="entry name" value="Class_I_gatase-like"/>
</dbReference>
<evidence type="ECO:0000313" key="9">
    <source>
        <dbReference type="Proteomes" id="UP001374803"/>
    </source>
</evidence>
<evidence type="ECO:0000259" key="7">
    <source>
        <dbReference type="Pfam" id="PF17676"/>
    </source>
</evidence>
<dbReference type="Pfam" id="PF17676">
    <property type="entry name" value="Peptidase_S66C"/>
    <property type="match status" value="1"/>
</dbReference>
<dbReference type="SUPFAM" id="SSF141986">
    <property type="entry name" value="LD-carboxypeptidase A C-terminal domain-like"/>
    <property type="match status" value="1"/>
</dbReference>
<gene>
    <name evidence="8" type="ORF">LVJ94_22675</name>
</gene>
<dbReference type="InterPro" id="IPR027461">
    <property type="entry name" value="Carboxypeptidase_A_C_sf"/>
</dbReference>